<dbReference type="Pfam" id="PF00583">
    <property type="entry name" value="Acetyltransf_1"/>
    <property type="match status" value="1"/>
</dbReference>
<evidence type="ECO:0000256" key="1">
    <source>
        <dbReference type="ARBA" id="ARBA00022679"/>
    </source>
</evidence>
<evidence type="ECO:0000259" key="4">
    <source>
        <dbReference type="PROSITE" id="PS51186"/>
    </source>
</evidence>
<keyword evidence="2" id="KW-0012">Acyltransferase</keyword>
<protein>
    <recommendedName>
        <fullName evidence="4">N-acetyltransferase domain-containing protein</fullName>
    </recommendedName>
</protein>
<dbReference type="InterPro" id="IPR050832">
    <property type="entry name" value="Bact_Acetyltransf"/>
</dbReference>
<dbReference type="PANTHER" id="PTHR43877">
    <property type="entry name" value="AMINOALKYLPHOSPHONATE N-ACETYLTRANSFERASE-RELATED-RELATED"/>
    <property type="match status" value="1"/>
</dbReference>
<dbReference type="GO" id="GO:0016747">
    <property type="term" value="F:acyltransferase activity, transferring groups other than amino-acyl groups"/>
    <property type="evidence" value="ECO:0007669"/>
    <property type="project" value="InterPro"/>
</dbReference>
<evidence type="ECO:0000256" key="2">
    <source>
        <dbReference type="ARBA" id="ARBA00023315"/>
    </source>
</evidence>
<evidence type="ECO:0000313" key="5">
    <source>
        <dbReference type="EMBL" id="GFJ90981.1"/>
    </source>
</evidence>
<evidence type="ECO:0000256" key="3">
    <source>
        <dbReference type="SAM" id="MobiDB-lite"/>
    </source>
</evidence>
<dbReference type="Proteomes" id="UP000482960">
    <property type="component" value="Unassembled WGS sequence"/>
</dbReference>
<dbReference type="AlphaFoldDB" id="A0A6V8L843"/>
<name>A0A6V8L843_9ACTN</name>
<feature type="region of interest" description="Disordered" evidence="3">
    <location>
        <begin position="154"/>
        <end position="255"/>
    </location>
</feature>
<feature type="domain" description="N-acetyltransferase" evidence="4">
    <location>
        <begin position="3"/>
        <end position="158"/>
    </location>
</feature>
<dbReference type="CDD" id="cd04301">
    <property type="entry name" value="NAT_SF"/>
    <property type="match status" value="1"/>
</dbReference>
<comment type="caution">
    <text evidence="5">The sequence shown here is derived from an EMBL/GenBank/DDBJ whole genome shotgun (WGS) entry which is preliminary data.</text>
</comment>
<keyword evidence="6" id="KW-1185">Reference proteome</keyword>
<dbReference type="InterPro" id="IPR000182">
    <property type="entry name" value="GNAT_dom"/>
</dbReference>
<dbReference type="PROSITE" id="PS51186">
    <property type="entry name" value="GNAT"/>
    <property type="match status" value="1"/>
</dbReference>
<reference evidence="5 6" key="2">
    <citation type="submission" date="2020-03" db="EMBL/GenBank/DDBJ databases">
        <authorList>
            <person name="Ichikawa N."/>
            <person name="Kimura A."/>
            <person name="Kitahashi Y."/>
            <person name="Uohara A."/>
        </authorList>
    </citation>
    <scope>NUCLEOTIDE SEQUENCE [LARGE SCALE GENOMIC DNA]</scope>
    <source>
        <strain evidence="5 6">NBRC 108638</strain>
    </source>
</reference>
<feature type="compositionally biased region" description="Low complexity" evidence="3">
    <location>
        <begin position="210"/>
        <end position="222"/>
    </location>
</feature>
<evidence type="ECO:0000313" key="6">
    <source>
        <dbReference type="Proteomes" id="UP000482960"/>
    </source>
</evidence>
<gene>
    <name evidence="5" type="ORF">Prum_046230</name>
</gene>
<accession>A0A6V8L843</accession>
<sequence length="267" mass="28142">MDFSIAVLTDADVPAVLALCREALDVPEDAAEAEQIVSRLREQPGVGFVAIADGTLAGVLLGSISHRDSSVGHIDLVAVRPDARRHGIARALVGRAEGALAGKGAAEVLLAGNPPYYAWPGIDVRYTPAICAAIALGYEQDRTAWNMTADLSYEKSPRCAPPRRPRNGWRQPASRYGVRCPTTSTPWPGSRGRTSTTGGPARSRTRWAARARDASSPPAATRCSGSPRTARPARAGSARWAPHPPPRAWASAASCSAAAYASSTRRA</sequence>
<dbReference type="SUPFAM" id="SSF55729">
    <property type="entry name" value="Acyl-CoA N-acyltransferases (Nat)"/>
    <property type="match status" value="1"/>
</dbReference>
<proteinExistence type="predicted"/>
<dbReference type="EMBL" id="BLPG01000001">
    <property type="protein sequence ID" value="GFJ90981.1"/>
    <property type="molecule type" value="Genomic_DNA"/>
</dbReference>
<dbReference type="InterPro" id="IPR016181">
    <property type="entry name" value="Acyl_CoA_acyltransferase"/>
</dbReference>
<dbReference type="Gene3D" id="3.40.630.30">
    <property type="match status" value="1"/>
</dbReference>
<organism evidence="5 6">
    <name type="scientific">Phytohabitans rumicis</name>
    <dbReference type="NCBI Taxonomy" id="1076125"/>
    <lineage>
        <taxon>Bacteria</taxon>
        <taxon>Bacillati</taxon>
        <taxon>Actinomycetota</taxon>
        <taxon>Actinomycetes</taxon>
        <taxon>Micromonosporales</taxon>
        <taxon>Micromonosporaceae</taxon>
    </lineage>
</organism>
<keyword evidence="1" id="KW-0808">Transferase</keyword>
<reference evidence="5 6" key="1">
    <citation type="submission" date="2020-03" db="EMBL/GenBank/DDBJ databases">
        <title>Whole genome shotgun sequence of Phytohabitans rumicis NBRC 108638.</title>
        <authorList>
            <person name="Komaki H."/>
            <person name="Tamura T."/>
        </authorList>
    </citation>
    <scope>NUCLEOTIDE SEQUENCE [LARGE SCALE GENOMIC DNA]</scope>
    <source>
        <strain evidence="5 6">NBRC 108638</strain>
    </source>
</reference>
<feature type="compositionally biased region" description="Low complexity" evidence="3">
    <location>
        <begin position="188"/>
        <end position="202"/>
    </location>
</feature>